<keyword evidence="2" id="KW-0378">Hydrolase</keyword>
<sequence length="253" mass="27694">MFQNAIVRTPCQAMVNGLTEADLGKPDFELALAQHADYIDALKACGLKVTVLEALEDYPDSCFVEDVALLTPTVAVLTHPGAISRRGEVDYISAAVRKHYKQVETITAPGHVEAGDIMMVNKHFYIGLSARTNQAGAAQMIEHLQTHGYTGSTVTMSELLHLKTGISYLENNHMLTFGEMQSHSDFARFNQIAVPAEEAYAANSVWINDTVLVPKGFPVTADNIARLGYEVREVAMSEFQKIDGGLSCLSLRF</sequence>
<organism evidence="3 4">
    <name type="scientific">Alteromonas gilva</name>
    <dbReference type="NCBI Taxonomy" id="2987522"/>
    <lineage>
        <taxon>Bacteria</taxon>
        <taxon>Pseudomonadati</taxon>
        <taxon>Pseudomonadota</taxon>
        <taxon>Gammaproteobacteria</taxon>
        <taxon>Alteromonadales</taxon>
        <taxon>Alteromonadaceae</taxon>
        <taxon>Alteromonas/Salinimonas group</taxon>
        <taxon>Alteromonas</taxon>
    </lineage>
</organism>
<dbReference type="InterPro" id="IPR033199">
    <property type="entry name" value="DDAH-like"/>
</dbReference>
<gene>
    <name evidence="3" type="ORF">OIK42_01920</name>
</gene>
<evidence type="ECO:0000313" key="4">
    <source>
        <dbReference type="Proteomes" id="UP001218788"/>
    </source>
</evidence>
<dbReference type="Pfam" id="PF19420">
    <property type="entry name" value="DDAH_eukar"/>
    <property type="match status" value="1"/>
</dbReference>
<protein>
    <submittedName>
        <fullName evidence="3">Arginine deiminase family protein</fullName>
    </submittedName>
</protein>
<dbReference type="PANTHER" id="PTHR12737">
    <property type="entry name" value="DIMETHYLARGININE DIMETHYLAMINOHYDROLASE"/>
    <property type="match status" value="1"/>
</dbReference>
<reference evidence="3 4" key="1">
    <citation type="submission" date="2022-10" db="EMBL/GenBank/DDBJ databases">
        <title>Alteromonas sp. chi3 Genome sequencing.</title>
        <authorList>
            <person name="Park S."/>
        </authorList>
    </citation>
    <scope>NUCLEOTIDE SEQUENCE [LARGE SCALE GENOMIC DNA]</scope>
    <source>
        <strain evidence="4">chi3</strain>
    </source>
</reference>
<name>A0ABT5KXL2_9ALTE</name>
<proteinExistence type="inferred from homology"/>
<keyword evidence="4" id="KW-1185">Reference proteome</keyword>
<dbReference type="RefSeq" id="WP_273637907.1">
    <property type="nucleotide sequence ID" value="NZ_JAQQXP010000001.1"/>
</dbReference>
<comment type="similarity">
    <text evidence="1">Belongs to the DDAH family.</text>
</comment>
<dbReference type="Proteomes" id="UP001218788">
    <property type="component" value="Unassembled WGS sequence"/>
</dbReference>
<comment type="caution">
    <text evidence="3">The sequence shown here is derived from an EMBL/GenBank/DDBJ whole genome shotgun (WGS) entry which is preliminary data.</text>
</comment>
<accession>A0ABT5KXL2</accession>
<dbReference type="PANTHER" id="PTHR12737:SF9">
    <property type="entry name" value="DIMETHYLARGININASE"/>
    <property type="match status" value="1"/>
</dbReference>
<evidence type="ECO:0000313" key="3">
    <source>
        <dbReference type="EMBL" id="MDC8829510.1"/>
    </source>
</evidence>
<dbReference type="SUPFAM" id="SSF55909">
    <property type="entry name" value="Pentein"/>
    <property type="match status" value="1"/>
</dbReference>
<dbReference type="Gene3D" id="3.75.10.10">
    <property type="entry name" value="L-arginine/glycine Amidinotransferase, Chain A"/>
    <property type="match status" value="1"/>
</dbReference>
<evidence type="ECO:0000256" key="2">
    <source>
        <dbReference type="ARBA" id="ARBA00022801"/>
    </source>
</evidence>
<dbReference type="EMBL" id="JAQQXP010000001">
    <property type="protein sequence ID" value="MDC8829510.1"/>
    <property type="molecule type" value="Genomic_DNA"/>
</dbReference>
<evidence type="ECO:0000256" key="1">
    <source>
        <dbReference type="ARBA" id="ARBA00008532"/>
    </source>
</evidence>